<dbReference type="Gene3D" id="3.30.70.100">
    <property type="match status" value="1"/>
</dbReference>
<dbReference type="AlphaFoldDB" id="A0A6A3B700"/>
<dbReference type="InterPro" id="IPR006121">
    <property type="entry name" value="HMA_dom"/>
</dbReference>
<dbReference type="PANTHER" id="PTHR45868:SF83">
    <property type="entry name" value="HEAVY METAL-ASSOCIATED ISOPRENYLATED PLANT PROTEIN 33"/>
    <property type="match status" value="1"/>
</dbReference>
<keyword evidence="3" id="KW-0449">Lipoprotein</keyword>
<evidence type="ECO:0000259" key="7">
    <source>
        <dbReference type="PROSITE" id="PS50846"/>
    </source>
</evidence>
<gene>
    <name evidence="8" type="ORF">F3Y22_tig00110287pilonHSYRG00028</name>
</gene>
<feature type="domain" description="HMA" evidence="7">
    <location>
        <begin position="9"/>
        <end position="74"/>
    </location>
</feature>
<feature type="region of interest" description="Disordered" evidence="6">
    <location>
        <begin position="95"/>
        <end position="169"/>
    </location>
</feature>
<evidence type="ECO:0000313" key="9">
    <source>
        <dbReference type="Proteomes" id="UP000436088"/>
    </source>
</evidence>
<evidence type="ECO:0000313" key="8">
    <source>
        <dbReference type="EMBL" id="KAE8711517.1"/>
    </source>
</evidence>
<evidence type="ECO:0000256" key="4">
    <source>
        <dbReference type="ARBA" id="ARBA00023289"/>
    </source>
</evidence>
<comment type="similarity">
    <text evidence="5">Belongs to the HIPP family.</text>
</comment>
<dbReference type="SUPFAM" id="SSF55008">
    <property type="entry name" value="HMA, heavy metal-associated domain"/>
    <property type="match status" value="1"/>
</dbReference>
<dbReference type="CDD" id="cd00371">
    <property type="entry name" value="HMA"/>
    <property type="match status" value="1"/>
</dbReference>
<feature type="compositionally biased region" description="Basic and acidic residues" evidence="6">
    <location>
        <begin position="145"/>
        <end position="166"/>
    </location>
</feature>
<dbReference type="EMBL" id="VEPZ02000911">
    <property type="protein sequence ID" value="KAE8711517.1"/>
    <property type="molecule type" value="Genomic_DNA"/>
</dbReference>
<evidence type="ECO:0000256" key="2">
    <source>
        <dbReference type="ARBA" id="ARBA00022723"/>
    </source>
</evidence>
<keyword evidence="4" id="KW-0636">Prenylation</keyword>
<feature type="compositionally biased region" description="Gly residues" evidence="6">
    <location>
        <begin position="319"/>
        <end position="346"/>
    </location>
</feature>
<accession>A0A6A3B700</accession>
<feature type="compositionally biased region" description="Basic and acidic residues" evidence="6">
    <location>
        <begin position="292"/>
        <end position="314"/>
    </location>
</feature>
<keyword evidence="9" id="KW-1185">Reference proteome</keyword>
<dbReference type="InterPro" id="IPR036163">
    <property type="entry name" value="HMA_dom_sf"/>
</dbReference>
<sequence>MNKQEVMKMQTWILKVNIQCSCDGCKQKIKKLLQKIDGVYTTSINADQGKVTVTGNVDPAILIRKLEKSGKRAQLWGSAQKGSNSFQNQMTNQFKNMHFDDGKGGKDNRSQKGGGGGGGGKNNRQNGGQQFASPPPRMQQMMMKGSKDFKLPPSKDQKSIKFHLPDDDLDESDCDEFGDEFDDGFDDDGFDEGGFGHGHGHGHQKQNKMVPMMGKGHGSYGPNGMVNGPAMNGKKGDAFDIPIVMKGMGENKDGKHGNGVKKGGGEKSKGGKQNKGGKDDVGKKGGGLLGFFKKDKGVKDCNHKKGKIEWDGKNKGAYKGNGGSNGGGNNNGNGAKKGGGKNGGGSQEMNKVKNGGFHDIDVINHGRGAGSKKNMGQMGQMGGQMGYNNMGRMGNYPMNQMSNFPAVQGLPAGAAMNGVGGGYYHGMGPANPHNQQQQQQYMAMMMNQQRANGNAGGMYQPMMYVQPYPPPHAPYGPAYPMHTTASNSESYAHFFSDENANACNFTSSSGLPAKARLKWQSPHFRSTWGLFRDHHGNFLLVYNKNLGISSVLHTGLGGVFEGLKFAWLHCFESILSSPSAESPFSLI</sequence>
<dbReference type="PANTHER" id="PTHR45868">
    <property type="entry name" value="HEAVY METAL-ASSOCIATED ISOPRENYLATED PLANT PROTEIN 33-RELATED"/>
    <property type="match status" value="1"/>
</dbReference>
<keyword evidence="2" id="KW-0479">Metal-binding</keyword>
<organism evidence="8 9">
    <name type="scientific">Hibiscus syriacus</name>
    <name type="common">Rose of Sharon</name>
    <dbReference type="NCBI Taxonomy" id="106335"/>
    <lineage>
        <taxon>Eukaryota</taxon>
        <taxon>Viridiplantae</taxon>
        <taxon>Streptophyta</taxon>
        <taxon>Embryophyta</taxon>
        <taxon>Tracheophyta</taxon>
        <taxon>Spermatophyta</taxon>
        <taxon>Magnoliopsida</taxon>
        <taxon>eudicotyledons</taxon>
        <taxon>Gunneridae</taxon>
        <taxon>Pentapetalae</taxon>
        <taxon>rosids</taxon>
        <taxon>malvids</taxon>
        <taxon>Malvales</taxon>
        <taxon>Malvaceae</taxon>
        <taxon>Malvoideae</taxon>
        <taxon>Hibiscus</taxon>
    </lineage>
</organism>
<dbReference type="GO" id="GO:0046872">
    <property type="term" value="F:metal ion binding"/>
    <property type="evidence" value="ECO:0007669"/>
    <property type="project" value="UniProtKB-KW"/>
</dbReference>
<reference evidence="8" key="1">
    <citation type="submission" date="2019-09" db="EMBL/GenBank/DDBJ databases">
        <title>Draft genome information of white flower Hibiscus syriacus.</title>
        <authorList>
            <person name="Kim Y.-M."/>
        </authorList>
    </citation>
    <scope>NUCLEOTIDE SEQUENCE [LARGE SCALE GENOMIC DNA]</scope>
    <source>
        <strain evidence="8">YM2019G1</strain>
    </source>
</reference>
<name>A0A6A3B700_HIBSY</name>
<feature type="region of interest" description="Disordered" evidence="6">
    <location>
        <begin position="247"/>
        <end position="376"/>
    </location>
</feature>
<evidence type="ECO:0000256" key="1">
    <source>
        <dbReference type="ARBA" id="ARBA00022481"/>
    </source>
</evidence>
<proteinExistence type="inferred from homology"/>
<protein>
    <recommendedName>
        <fullName evidence="7">HMA domain-containing protein</fullName>
    </recommendedName>
</protein>
<evidence type="ECO:0000256" key="5">
    <source>
        <dbReference type="ARBA" id="ARBA00024045"/>
    </source>
</evidence>
<feature type="compositionally biased region" description="Basic and acidic residues" evidence="6">
    <location>
        <begin position="97"/>
        <end position="110"/>
    </location>
</feature>
<evidence type="ECO:0000256" key="3">
    <source>
        <dbReference type="ARBA" id="ARBA00023288"/>
    </source>
</evidence>
<feature type="compositionally biased region" description="Gly residues" evidence="6">
    <location>
        <begin position="112"/>
        <end position="121"/>
    </location>
</feature>
<dbReference type="PROSITE" id="PS50846">
    <property type="entry name" value="HMA_2"/>
    <property type="match status" value="1"/>
</dbReference>
<keyword evidence="1" id="KW-0488">Methylation</keyword>
<comment type="caution">
    <text evidence="8">The sequence shown here is derived from an EMBL/GenBank/DDBJ whole genome shotgun (WGS) entry which is preliminary data.</text>
</comment>
<dbReference type="Pfam" id="PF00403">
    <property type="entry name" value="HMA"/>
    <property type="match status" value="1"/>
</dbReference>
<evidence type="ECO:0000256" key="6">
    <source>
        <dbReference type="SAM" id="MobiDB-lite"/>
    </source>
</evidence>
<dbReference type="Proteomes" id="UP000436088">
    <property type="component" value="Unassembled WGS sequence"/>
</dbReference>